<comment type="caution">
    <text evidence="2">The sequence shown here is derived from an EMBL/GenBank/DDBJ whole genome shotgun (WGS) entry which is preliminary data.</text>
</comment>
<name>A0A017T6R8_9BACT</name>
<dbReference type="EMBL" id="ASRX01000037">
    <property type="protein sequence ID" value="EYF04276.1"/>
    <property type="molecule type" value="Genomic_DNA"/>
</dbReference>
<dbReference type="AlphaFoldDB" id="A0A017T6R8"/>
<dbReference type="InterPro" id="IPR018760">
    <property type="entry name" value="DUF2326"/>
</dbReference>
<reference evidence="2 3" key="1">
    <citation type="submission" date="2013-05" db="EMBL/GenBank/DDBJ databases">
        <title>Genome assembly of Chondromyces apiculatus DSM 436.</title>
        <authorList>
            <person name="Sharma G."/>
            <person name="Khatri I."/>
            <person name="Kaur C."/>
            <person name="Mayilraj S."/>
            <person name="Subramanian S."/>
        </authorList>
    </citation>
    <scope>NUCLEOTIDE SEQUENCE [LARGE SCALE GENOMIC DNA]</scope>
    <source>
        <strain evidence="2 3">DSM 436</strain>
    </source>
</reference>
<dbReference type="eggNOG" id="COG5293">
    <property type="taxonomic scope" value="Bacteria"/>
</dbReference>
<evidence type="ECO:0000259" key="1">
    <source>
        <dbReference type="Pfam" id="PF10088"/>
    </source>
</evidence>
<evidence type="ECO:0000313" key="2">
    <source>
        <dbReference type="EMBL" id="EYF04276.1"/>
    </source>
</evidence>
<protein>
    <recommendedName>
        <fullName evidence="1">DUF2326 domain-containing protein</fullName>
    </recommendedName>
</protein>
<keyword evidence="3" id="KW-1185">Reference proteome</keyword>
<organism evidence="2 3">
    <name type="scientific">Chondromyces apiculatus DSM 436</name>
    <dbReference type="NCBI Taxonomy" id="1192034"/>
    <lineage>
        <taxon>Bacteria</taxon>
        <taxon>Pseudomonadati</taxon>
        <taxon>Myxococcota</taxon>
        <taxon>Polyangia</taxon>
        <taxon>Polyangiales</taxon>
        <taxon>Polyangiaceae</taxon>
        <taxon>Chondromyces</taxon>
    </lineage>
</organism>
<accession>A0A017T6R8</accession>
<dbReference type="STRING" id="1192034.CAP_4753"/>
<proteinExistence type="predicted"/>
<dbReference type="Pfam" id="PF10088">
    <property type="entry name" value="DUF2326"/>
    <property type="match status" value="1"/>
</dbReference>
<sequence>MFEIKIEASRSKGINNMQIFCFDMMLMELWAKRGRGPGFLIHDAHLFDGVDARQVAHALDIGAKRAAESGFQYIVTMNEDAVPRAELSSLVDFDFDSHVLDVTLTDASEDGGLFGFRFE</sequence>
<evidence type="ECO:0000313" key="3">
    <source>
        <dbReference type="Proteomes" id="UP000019678"/>
    </source>
</evidence>
<feature type="domain" description="DUF2326" evidence="1">
    <location>
        <begin position="2"/>
        <end position="118"/>
    </location>
</feature>
<gene>
    <name evidence="2" type="ORF">CAP_4753</name>
</gene>
<dbReference type="Proteomes" id="UP000019678">
    <property type="component" value="Unassembled WGS sequence"/>
</dbReference>